<evidence type="ECO:0000256" key="1">
    <source>
        <dbReference type="ARBA" id="ARBA00004123"/>
    </source>
</evidence>
<feature type="compositionally biased region" description="Basic and acidic residues" evidence="6">
    <location>
        <begin position="1"/>
        <end position="10"/>
    </location>
</feature>
<protein>
    <recommendedName>
        <fullName evidence="9">BED-type domain-containing protein</fullName>
    </recommendedName>
</protein>
<dbReference type="Proteomes" id="UP000232722">
    <property type="component" value="Unassembled WGS sequence"/>
</dbReference>
<feature type="region of interest" description="Disordered" evidence="6">
    <location>
        <begin position="1"/>
        <end position="22"/>
    </location>
</feature>
<evidence type="ECO:0000256" key="2">
    <source>
        <dbReference type="ARBA" id="ARBA00022723"/>
    </source>
</evidence>
<evidence type="ECO:0000313" key="8">
    <source>
        <dbReference type="Proteomes" id="UP000232722"/>
    </source>
</evidence>
<accession>A0A2N0Q4D3</accession>
<evidence type="ECO:0000256" key="3">
    <source>
        <dbReference type="ARBA" id="ARBA00022771"/>
    </source>
</evidence>
<dbReference type="GO" id="GO:0005634">
    <property type="term" value="C:nucleus"/>
    <property type="evidence" value="ECO:0007669"/>
    <property type="project" value="UniProtKB-SubCell"/>
</dbReference>
<dbReference type="VEuPathDB" id="FungiDB:FUN_018613"/>
<reference evidence="7 8" key="1">
    <citation type="submission" date="2016-04" db="EMBL/GenBank/DDBJ databases">
        <title>Genome analyses suggest a sexual origin of heterokaryosis in a supposedly ancient asexual fungus.</title>
        <authorList>
            <person name="Ropars J."/>
            <person name="Sedzielewska K."/>
            <person name="Noel J."/>
            <person name="Charron P."/>
            <person name="Farinelli L."/>
            <person name="Marton T."/>
            <person name="Kruger M."/>
            <person name="Pelin A."/>
            <person name="Brachmann A."/>
            <person name="Corradi N."/>
        </authorList>
    </citation>
    <scope>NUCLEOTIDE SEQUENCE [LARGE SCALE GENOMIC DNA]</scope>
    <source>
        <strain evidence="7 8">A5</strain>
    </source>
</reference>
<organism evidence="7 8">
    <name type="scientific">Rhizophagus irregularis</name>
    <dbReference type="NCBI Taxonomy" id="588596"/>
    <lineage>
        <taxon>Eukaryota</taxon>
        <taxon>Fungi</taxon>
        <taxon>Fungi incertae sedis</taxon>
        <taxon>Mucoromycota</taxon>
        <taxon>Glomeromycotina</taxon>
        <taxon>Glomeromycetes</taxon>
        <taxon>Glomerales</taxon>
        <taxon>Glomeraceae</taxon>
        <taxon>Rhizophagus</taxon>
    </lineage>
</organism>
<evidence type="ECO:0000313" key="7">
    <source>
        <dbReference type="EMBL" id="PKC13960.1"/>
    </source>
</evidence>
<dbReference type="VEuPathDB" id="FungiDB:RhiirFUN_000152"/>
<dbReference type="GO" id="GO:0008270">
    <property type="term" value="F:zinc ion binding"/>
    <property type="evidence" value="ECO:0007669"/>
    <property type="project" value="UniProtKB-KW"/>
</dbReference>
<evidence type="ECO:0000256" key="5">
    <source>
        <dbReference type="ARBA" id="ARBA00023242"/>
    </source>
</evidence>
<proteinExistence type="predicted"/>
<keyword evidence="3" id="KW-0863">Zinc-finger</keyword>
<evidence type="ECO:0000256" key="6">
    <source>
        <dbReference type="SAM" id="MobiDB-lite"/>
    </source>
</evidence>
<comment type="subcellular location">
    <subcellularLocation>
        <location evidence="1">Nucleus</location>
    </subcellularLocation>
</comment>
<gene>
    <name evidence="7" type="ORF">RhiirA5_395905</name>
</gene>
<dbReference type="VEuPathDB" id="FungiDB:RhiirA1_393157"/>
<dbReference type="PANTHER" id="PTHR46481">
    <property type="entry name" value="ZINC FINGER BED DOMAIN-CONTAINING PROTEIN 4"/>
    <property type="match status" value="1"/>
</dbReference>
<dbReference type="PANTHER" id="PTHR46481:SF10">
    <property type="entry name" value="ZINC FINGER BED DOMAIN-CONTAINING PROTEIN 39"/>
    <property type="match status" value="1"/>
</dbReference>
<dbReference type="VEuPathDB" id="FungiDB:RhiirFUN_019838"/>
<comment type="caution">
    <text evidence="7">The sequence shown here is derived from an EMBL/GenBank/DDBJ whole genome shotgun (WGS) entry which is preliminary data.</text>
</comment>
<dbReference type="AlphaFoldDB" id="A0A2N0Q4D3"/>
<dbReference type="VEuPathDB" id="FungiDB:RhiirA1_436091"/>
<reference evidence="7 8" key="2">
    <citation type="submission" date="2017-09" db="EMBL/GenBank/DDBJ databases">
        <title>Extensive intraspecific genome diversity in a model arbuscular mycorrhizal fungus.</title>
        <authorList>
            <person name="Chen E.C."/>
            <person name="Morin E."/>
            <person name="Beaudet D."/>
            <person name="Noel J."/>
            <person name="Ndikumana S."/>
            <person name="Charron P."/>
            <person name="St-Onge C."/>
            <person name="Giorgi J."/>
            <person name="Grigoriev I.V."/>
            <person name="Roux C."/>
            <person name="Martin F.M."/>
            <person name="Corradi N."/>
        </authorList>
    </citation>
    <scope>NUCLEOTIDE SEQUENCE [LARGE SCALE GENOMIC DNA]</scope>
    <source>
        <strain evidence="7 8">A5</strain>
    </source>
</reference>
<dbReference type="InterPro" id="IPR052035">
    <property type="entry name" value="ZnF_BED_domain_contain"/>
</dbReference>
<evidence type="ECO:0008006" key="9">
    <source>
        <dbReference type="Google" id="ProtNLM"/>
    </source>
</evidence>
<name>A0A2N0Q4D3_9GLOM</name>
<keyword evidence="5" id="KW-0539">Nucleus</keyword>
<sequence>MTDHIEDSPIKMKNRGGQPPNSIWEDINKGEAVGSGKFAASCKYCKNTWSRGEVSKLEEHLSNHCPDAPAAVVRRYMTKVMERQDKSKSSKKRKYSEGQSNMDDYHDSTELNEQRCTRINRALVKFFIACGIAFRVVEHPFFINFIKELNAGYNTPTREVLVNQLLERELAQVNFKVNSELEKETNLTLDLRFKNAPLKKCTLMRIIKCAASIGKNLGFDRYEAKTLCDQIQKYINEQKPFDLDISFAKDNPVN</sequence>
<keyword evidence="4" id="KW-0862">Zinc</keyword>
<dbReference type="EMBL" id="LLXJ01000158">
    <property type="protein sequence ID" value="PKC13960.1"/>
    <property type="molecule type" value="Genomic_DNA"/>
</dbReference>
<keyword evidence="2" id="KW-0479">Metal-binding</keyword>
<evidence type="ECO:0000256" key="4">
    <source>
        <dbReference type="ARBA" id="ARBA00022833"/>
    </source>
</evidence>
<feature type="region of interest" description="Disordered" evidence="6">
    <location>
        <begin position="81"/>
        <end position="107"/>
    </location>
</feature>